<organism evidence="2 3">
    <name type="scientific">Luedemannella flava</name>
    <dbReference type="NCBI Taxonomy" id="349316"/>
    <lineage>
        <taxon>Bacteria</taxon>
        <taxon>Bacillati</taxon>
        <taxon>Actinomycetota</taxon>
        <taxon>Actinomycetes</taxon>
        <taxon>Micromonosporales</taxon>
        <taxon>Micromonosporaceae</taxon>
        <taxon>Luedemannella</taxon>
    </lineage>
</organism>
<proteinExistence type="predicted"/>
<gene>
    <name evidence="2" type="ORF">GCM10009682_30070</name>
</gene>
<evidence type="ECO:0000313" key="2">
    <source>
        <dbReference type="EMBL" id="GAA1806173.1"/>
    </source>
</evidence>
<keyword evidence="3" id="KW-1185">Reference proteome</keyword>
<reference evidence="2 3" key="1">
    <citation type="journal article" date="2019" name="Int. J. Syst. Evol. Microbiol.">
        <title>The Global Catalogue of Microorganisms (GCM) 10K type strain sequencing project: providing services to taxonomists for standard genome sequencing and annotation.</title>
        <authorList>
            <consortium name="The Broad Institute Genomics Platform"/>
            <consortium name="The Broad Institute Genome Sequencing Center for Infectious Disease"/>
            <person name="Wu L."/>
            <person name="Ma J."/>
        </authorList>
    </citation>
    <scope>NUCLEOTIDE SEQUENCE [LARGE SCALE GENOMIC DNA]</scope>
    <source>
        <strain evidence="2 3">JCM 13250</strain>
    </source>
</reference>
<sequence length="119" mass="12320">MDSWAESGPISPSCGGGGVPHAARVVSFRALFAREARADPLRDGGPGLQDDPAVGQHPRDQLVADADAGRLPDRDRDDEAALLAHGDPNRVGGTRRKGCHRSVRRIAAGGVSSGSGAIY</sequence>
<accession>A0ABN2M197</accession>
<protein>
    <submittedName>
        <fullName evidence="2">Uncharacterized protein</fullName>
    </submittedName>
</protein>
<comment type="caution">
    <text evidence="2">The sequence shown here is derived from an EMBL/GenBank/DDBJ whole genome shotgun (WGS) entry which is preliminary data.</text>
</comment>
<evidence type="ECO:0000313" key="3">
    <source>
        <dbReference type="Proteomes" id="UP001500218"/>
    </source>
</evidence>
<evidence type="ECO:0000256" key="1">
    <source>
        <dbReference type="SAM" id="MobiDB-lite"/>
    </source>
</evidence>
<name>A0ABN2M197_9ACTN</name>
<dbReference type="EMBL" id="BAAALT010000081">
    <property type="protein sequence ID" value="GAA1806173.1"/>
    <property type="molecule type" value="Genomic_DNA"/>
</dbReference>
<dbReference type="Proteomes" id="UP001500218">
    <property type="component" value="Unassembled WGS sequence"/>
</dbReference>
<feature type="region of interest" description="Disordered" evidence="1">
    <location>
        <begin position="38"/>
        <end position="60"/>
    </location>
</feature>